<evidence type="ECO:0000313" key="1">
    <source>
        <dbReference type="EMBL" id="PIO66475.1"/>
    </source>
</evidence>
<organism evidence="1 2">
    <name type="scientific">Teladorsagia circumcincta</name>
    <name type="common">Brown stomach worm</name>
    <name type="synonym">Ostertagia circumcincta</name>
    <dbReference type="NCBI Taxonomy" id="45464"/>
    <lineage>
        <taxon>Eukaryota</taxon>
        <taxon>Metazoa</taxon>
        <taxon>Ecdysozoa</taxon>
        <taxon>Nematoda</taxon>
        <taxon>Chromadorea</taxon>
        <taxon>Rhabditida</taxon>
        <taxon>Rhabditina</taxon>
        <taxon>Rhabditomorpha</taxon>
        <taxon>Strongyloidea</taxon>
        <taxon>Trichostrongylidae</taxon>
        <taxon>Teladorsagia</taxon>
    </lineage>
</organism>
<gene>
    <name evidence="1" type="ORF">TELCIR_11811</name>
</gene>
<proteinExistence type="predicted"/>
<accession>A0A2G9U8I1</accession>
<dbReference type="Proteomes" id="UP000230423">
    <property type="component" value="Unassembled WGS sequence"/>
</dbReference>
<evidence type="ECO:0000313" key="2">
    <source>
        <dbReference type="Proteomes" id="UP000230423"/>
    </source>
</evidence>
<sequence length="83" mass="9991">MSFPYNIRIPLQKSKYKSDYKKRYKGVTESVEEEYTEFEKVDATVRPVISNSHRARKKRSMNYVLIRYGMKLMSVDVFRENTQ</sequence>
<protein>
    <submittedName>
        <fullName evidence="1">Uncharacterized protein</fullName>
    </submittedName>
</protein>
<reference evidence="1 2" key="1">
    <citation type="submission" date="2015-09" db="EMBL/GenBank/DDBJ databases">
        <title>Draft genome of the parasitic nematode Teladorsagia circumcincta isolate WARC Sus (inbred).</title>
        <authorList>
            <person name="Mitreva M."/>
        </authorList>
    </citation>
    <scope>NUCLEOTIDE SEQUENCE [LARGE SCALE GENOMIC DNA]</scope>
    <source>
        <strain evidence="1 2">S</strain>
    </source>
</reference>
<dbReference type="EMBL" id="KZ348240">
    <property type="protein sequence ID" value="PIO66475.1"/>
    <property type="molecule type" value="Genomic_DNA"/>
</dbReference>
<keyword evidence="2" id="KW-1185">Reference proteome</keyword>
<dbReference type="AlphaFoldDB" id="A0A2G9U8I1"/>
<name>A0A2G9U8I1_TELCI</name>